<feature type="domain" description="SCP2" evidence="1">
    <location>
        <begin position="54"/>
        <end position="116"/>
    </location>
</feature>
<dbReference type="SUPFAM" id="SSF55718">
    <property type="entry name" value="SCP-like"/>
    <property type="match status" value="1"/>
</dbReference>
<dbReference type="Pfam" id="PF02036">
    <property type="entry name" value="SCP2"/>
    <property type="match status" value="1"/>
</dbReference>
<protein>
    <recommendedName>
        <fullName evidence="1">SCP2 domain-containing protein</fullName>
    </recommendedName>
</protein>
<name>A0A0D3IBS3_EMIH1</name>
<reference evidence="2" key="2">
    <citation type="submission" date="2024-10" db="UniProtKB">
        <authorList>
            <consortium name="EnsemblProtists"/>
        </authorList>
    </citation>
    <scope>IDENTIFICATION</scope>
</reference>
<dbReference type="PaxDb" id="2903-EOD08708"/>
<dbReference type="GeneID" id="17254860"/>
<dbReference type="HOGENOM" id="CLU_2103308_0_0_1"/>
<reference evidence="3" key="1">
    <citation type="journal article" date="2013" name="Nature">
        <title>Pan genome of the phytoplankton Emiliania underpins its global distribution.</title>
        <authorList>
            <person name="Read B.A."/>
            <person name="Kegel J."/>
            <person name="Klute M.J."/>
            <person name="Kuo A."/>
            <person name="Lefebvre S.C."/>
            <person name="Maumus F."/>
            <person name="Mayer C."/>
            <person name="Miller J."/>
            <person name="Monier A."/>
            <person name="Salamov A."/>
            <person name="Young J."/>
            <person name="Aguilar M."/>
            <person name="Claverie J.M."/>
            <person name="Frickenhaus S."/>
            <person name="Gonzalez K."/>
            <person name="Herman E.K."/>
            <person name="Lin Y.C."/>
            <person name="Napier J."/>
            <person name="Ogata H."/>
            <person name="Sarno A.F."/>
            <person name="Shmutz J."/>
            <person name="Schroeder D."/>
            <person name="de Vargas C."/>
            <person name="Verret F."/>
            <person name="von Dassow P."/>
            <person name="Valentin K."/>
            <person name="Van de Peer Y."/>
            <person name="Wheeler G."/>
            <person name="Dacks J.B."/>
            <person name="Delwiche C.F."/>
            <person name="Dyhrman S.T."/>
            <person name="Glockner G."/>
            <person name="John U."/>
            <person name="Richards T."/>
            <person name="Worden A.Z."/>
            <person name="Zhang X."/>
            <person name="Grigoriev I.V."/>
            <person name="Allen A.E."/>
            <person name="Bidle K."/>
            <person name="Borodovsky M."/>
            <person name="Bowler C."/>
            <person name="Brownlee C."/>
            <person name="Cock J.M."/>
            <person name="Elias M."/>
            <person name="Gladyshev V.N."/>
            <person name="Groth M."/>
            <person name="Guda C."/>
            <person name="Hadaegh A."/>
            <person name="Iglesias-Rodriguez M.D."/>
            <person name="Jenkins J."/>
            <person name="Jones B.M."/>
            <person name="Lawson T."/>
            <person name="Leese F."/>
            <person name="Lindquist E."/>
            <person name="Lobanov A."/>
            <person name="Lomsadze A."/>
            <person name="Malik S.B."/>
            <person name="Marsh M.E."/>
            <person name="Mackinder L."/>
            <person name="Mock T."/>
            <person name="Mueller-Roeber B."/>
            <person name="Pagarete A."/>
            <person name="Parker M."/>
            <person name="Probert I."/>
            <person name="Quesneville H."/>
            <person name="Raines C."/>
            <person name="Rensing S.A."/>
            <person name="Riano-Pachon D.M."/>
            <person name="Richier S."/>
            <person name="Rokitta S."/>
            <person name="Shiraiwa Y."/>
            <person name="Soanes D.M."/>
            <person name="van der Giezen M."/>
            <person name="Wahlund T.M."/>
            <person name="Williams B."/>
            <person name="Wilson W."/>
            <person name="Wolfe G."/>
            <person name="Wurch L.L."/>
        </authorList>
    </citation>
    <scope>NUCLEOTIDE SEQUENCE</scope>
</reference>
<dbReference type="Proteomes" id="UP000013827">
    <property type="component" value="Unassembled WGS sequence"/>
</dbReference>
<dbReference type="AlphaFoldDB" id="A0A0D3IBS3"/>
<keyword evidence="3" id="KW-1185">Reference proteome</keyword>
<evidence type="ECO:0000313" key="3">
    <source>
        <dbReference type="Proteomes" id="UP000013827"/>
    </source>
</evidence>
<dbReference type="Gene3D" id="3.30.1050.10">
    <property type="entry name" value="SCP2 sterol-binding domain"/>
    <property type="match status" value="1"/>
</dbReference>
<accession>A0A0D3IBS3</accession>
<dbReference type="InterPro" id="IPR036527">
    <property type="entry name" value="SCP2_sterol-bd_dom_sf"/>
</dbReference>
<organism evidence="2 3">
    <name type="scientific">Emiliania huxleyi (strain CCMP1516)</name>
    <dbReference type="NCBI Taxonomy" id="280463"/>
    <lineage>
        <taxon>Eukaryota</taxon>
        <taxon>Haptista</taxon>
        <taxon>Haptophyta</taxon>
        <taxon>Prymnesiophyceae</taxon>
        <taxon>Isochrysidales</taxon>
        <taxon>Noelaerhabdaceae</taxon>
        <taxon>Emiliania</taxon>
    </lineage>
</organism>
<dbReference type="RefSeq" id="XP_005761137.1">
    <property type="nucleotide sequence ID" value="XM_005761080.1"/>
</dbReference>
<evidence type="ECO:0000259" key="1">
    <source>
        <dbReference type="Pfam" id="PF02036"/>
    </source>
</evidence>
<proteinExistence type="predicted"/>
<dbReference type="EnsemblProtists" id="EOD08708">
    <property type="protein sequence ID" value="EOD08708"/>
    <property type="gene ID" value="EMIHUDRAFT_258173"/>
</dbReference>
<dbReference type="InterPro" id="IPR003033">
    <property type="entry name" value="SCP2_sterol-bd_dom"/>
</dbReference>
<sequence length="116" mass="11835">MQVVAAASEADALATLGAYFDALSRALAVPVEGLRKRCLVRFELGAPGDAAGWVWELRAAPDAAGGVTSPGDAGGAASETADVTISCTLQHFLEIASGRLKPAAAMLRGLIRVRGD</sequence>
<dbReference type="KEGG" id="ehx:EMIHUDRAFT_258173"/>
<evidence type="ECO:0000313" key="2">
    <source>
        <dbReference type="EnsemblProtists" id="EOD08708"/>
    </source>
</evidence>